<dbReference type="EMBL" id="QKRX01000002">
    <property type="protein sequence ID" value="RAU19371.1"/>
    <property type="molecule type" value="Genomic_DNA"/>
</dbReference>
<name>A0A364NQL9_9GAMM</name>
<dbReference type="SUPFAM" id="SSF75169">
    <property type="entry name" value="DsrEFH-like"/>
    <property type="match status" value="1"/>
</dbReference>
<sequence>MTTLHTLNQAPSNVNLMQSCVGSLQPDDTLLLIEDGVYWLLNTHRAKLPAALKIKALRLDAQARGLTPLVSEVDLIEMDEFINLSVLHNKIVSWF</sequence>
<dbReference type="PANTHER" id="PTHR37526:SF1">
    <property type="entry name" value="PROTEIN TUSB"/>
    <property type="match status" value="1"/>
</dbReference>
<accession>A0A364NQL9</accession>
<dbReference type="Gene3D" id="3.40.1260.10">
    <property type="entry name" value="DsrEFH-like"/>
    <property type="match status" value="1"/>
</dbReference>
<keyword evidence="2" id="KW-1185">Reference proteome</keyword>
<dbReference type="Proteomes" id="UP000250744">
    <property type="component" value="Unassembled WGS sequence"/>
</dbReference>
<reference evidence="1 2" key="1">
    <citation type="submission" date="2018-06" db="EMBL/GenBank/DDBJ databases">
        <title>Nitrincola tibetense sp. nov., isolated from Lake XuguoCo on Tibetan Plateau.</title>
        <authorList>
            <person name="Xing P."/>
        </authorList>
    </citation>
    <scope>NUCLEOTIDE SEQUENCE [LARGE SCALE GENOMIC DNA]</scope>
    <source>
        <strain evidence="2">xg18</strain>
    </source>
</reference>
<dbReference type="AlphaFoldDB" id="A0A364NQL9"/>
<dbReference type="PANTHER" id="PTHR37526">
    <property type="entry name" value="PROTEIN TUSB"/>
    <property type="match status" value="1"/>
</dbReference>
<evidence type="ECO:0000313" key="1">
    <source>
        <dbReference type="EMBL" id="RAU19371.1"/>
    </source>
</evidence>
<proteinExistence type="predicted"/>
<dbReference type="GO" id="GO:1990228">
    <property type="term" value="C:sulfurtransferase complex"/>
    <property type="evidence" value="ECO:0007669"/>
    <property type="project" value="TreeGrafter"/>
</dbReference>
<dbReference type="RefSeq" id="WP_112157629.1">
    <property type="nucleotide sequence ID" value="NZ_QKRX01000002.1"/>
</dbReference>
<dbReference type="OrthoDB" id="9795117at2"/>
<evidence type="ECO:0000313" key="2">
    <source>
        <dbReference type="Proteomes" id="UP000250744"/>
    </source>
</evidence>
<dbReference type="InterPro" id="IPR027396">
    <property type="entry name" value="DsrEFH-like"/>
</dbReference>
<dbReference type="InterPro" id="IPR007215">
    <property type="entry name" value="Sulphur_relay_TusB/DsrH"/>
</dbReference>
<gene>
    <name evidence="1" type="primary">dsrH</name>
    <name evidence="1" type="ORF">DN062_03705</name>
</gene>
<dbReference type="Pfam" id="PF04077">
    <property type="entry name" value="DsrH"/>
    <property type="match status" value="1"/>
</dbReference>
<dbReference type="NCBIfam" id="TIGR03011">
    <property type="entry name" value="sulf_tusB_dsrH"/>
    <property type="match status" value="1"/>
</dbReference>
<keyword evidence="1" id="KW-0808">Transferase</keyword>
<dbReference type="GO" id="GO:0002143">
    <property type="term" value="P:tRNA wobble position uridine thiolation"/>
    <property type="evidence" value="ECO:0007669"/>
    <property type="project" value="InterPro"/>
</dbReference>
<comment type="caution">
    <text evidence="1">The sequence shown here is derived from an EMBL/GenBank/DDBJ whole genome shotgun (WGS) entry which is preliminary data.</text>
</comment>
<organism evidence="1 2">
    <name type="scientific">Nitrincola tibetensis</name>
    <dbReference type="NCBI Taxonomy" id="2219697"/>
    <lineage>
        <taxon>Bacteria</taxon>
        <taxon>Pseudomonadati</taxon>
        <taxon>Pseudomonadota</taxon>
        <taxon>Gammaproteobacteria</taxon>
        <taxon>Oceanospirillales</taxon>
        <taxon>Oceanospirillaceae</taxon>
        <taxon>Nitrincola</taxon>
    </lineage>
</organism>
<protein>
    <submittedName>
        <fullName evidence="1">Sulfurtransferase complex subunit TusB</fullName>
    </submittedName>
</protein>
<dbReference type="GO" id="GO:0016740">
    <property type="term" value="F:transferase activity"/>
    <property type="evidence" value="ECO:0007669"/>
    <property type="project" value="UniProtKB-KW"/>
</dbReference>